<sequence length="791" mass="86657">MTHGIRRVAVLGAGTMGAAIAAHCANAGLQVDLLDIAPKDGEDKNAVVQGGYDRMLKARPPALMAKDVAKRIRTGNFDDDFDRVAEADWVLEAILERLEPKRELAERVEALAKEDAIISSNTSGIPLHQIAEGRSESFKRRFLGTHFFNPPRYLKLLEIIPTEDTDGEIVEAVRNFGERVLGKGGVIAKDTPNFIGNRLGSFAGMQAVTYAFENGYSIEEVDAITGPLIGHPKTATFRLNDTVGLDIAVGVAENLYEAVPEDESREDLKPHPKLLEMQDKNLLGNKTGAGFYKRDKREGKTVFDVLDLETFEHRPAEDPDVPIVTEAQKRGDLGARLRFLIEKAEEDRHAKYIRDTLYPYMAYSSRRLPEISDTLEDADHAMEWGFAHQTGPFRTWDLLGVRETVEGMDSLGIEVGPWVKEMLDAGNESFYKTEDGRELQFSPVTKQYEPVREDPMYVSLDGLREAGKELERNDSASLLDLGDGVLCLEFHSKGNSIDAGVTEMGYKALEALKSDEWVGLVIGNEGRNFCVGANLGEVAHAVRNGMLDEVGKSIEALQKLLMGFRFAPKPVVSAPKGQTLGGGLEICLHSDRVVAAGESYMGLVEAGVGLIPAGGGTKEMARRLVSRPMSTAPGSPALPFLQKAFETIAMAKVSASAVEARDLGFLEEDDRMVMNADHLISAAKREVLDLADGYNPPERNANVYASGASARSALVMGIRTLQWGRYASEYDGVIAGHTAKILTGGDLTLPQWVSEEYLLGLEKEAFLKLLKNEKTHERIEGMLKTGKPVRN</sequence>
<evidence type="ECO:0000313" key="12">
    <source>
        <dbReference type="EMBL" id="QIN83538.1"/>
    </source>
</evidence>
<feature type="domain" description="3-hydroxyacyl-CoA dehydrogenase NAD binding" evidence="11">
    <location>
        <begin position="8"/>
        <end position="190"/>
    </location>
</feature>
<evidence type="ECO:0000256" key="5">
    <source>
        <dbReference type="ARBA" id="ARBA00023002"/>
    </source>
</evidence>
<evidence type="ECO:0000313" key="13">
    <source>
        <dbReference type="Proteomes" id="UP000501452"/>
    </source>
</evidence>
<reference evidence="12 13" key="1">
    <citation type="submission" date="2019-10" db="EMBL/GenBank/DDBJ databases">
        <title>Rubrobacter sp nov SCSIO 52090 isolated from a deep-sea sediment in the South China Sea.</title>
        <authorList>
            <person name="Chen R.W."/>
        </authorList>
    </citation>
    <scope>NUCLEOTIDE SEQUENCE [LARGE SCALE GENOMIC DNA]</scope>
    <source>
        <strain evidence="12 13">SCSIO 52909</strain>
    </source>
</reference>
<evidence type="ECO:0000256" key="3">
    <source>
        <dbReference type="ARBA" id="ARBA00022832"/>
    </source>
</evidence>
<dbReference type="Proteomes" id="UP000501452">
    <property type="component" value="Chromosome"/>
</dbReference>
<evidence type="ECO:0000256" key="7">
    <source>
        <dbReference type="ARBA" id="ARBA00023098"/>
    </source>
</evidence>
<evidence type="ECO:0000256" key="4">
    <source>
        <dbReference type="ARBA" id="ARBA00022963"/>
    </source>
</evidence>
<evidence type="ECO:0000256" key="8">
    <source>
        <dbReference type="ARBA" id="ARBA00049556"/>
    </source>
</evidence>
<dbReference type="Pfam" id="PF02737">
    <property type="entry name" value="3HCDH_N"/>
    <property type="match status" value="1"/>
</dbReference>
<dbReference type="PANTHER" id="PTHR48075:SF7">
    <property type="entry name" value="3-HYDROXYACYL-COA DEHYDROGENASE-RELATED"/>
    <property type="match status" value="1"/>
</dbReference>
<keyword evidence="9" id="KW-0732">Signal</keyword>
<feature type="signal peptide" evidence="9">
    <location>
        <begin position="1"/>
        <end position="21"/>
    </location>
</feature>
<feature type="chain" id="PRO_5026035225" evidence="9">
    <location>
        <begin position="22"/>
        <end position="791"/>
    </location>
</feature>
<dbReference type="Gene3D" id="3.40.50.720">
    <property type="entry name" value="NAD(P)-binding Rossmann-like Domain"/>
    <property type="match status" value="1"/>
</dbReference>
<keyword evidence="5" id="KW-0560">Oxidoreductase</keyword>
<comment type="pathway">
    <text evidence="1">Lipid metabolism; fatty acid beta-oxidation.</text>
</comment>
<gene>
    <name evidence="12" type="ORF">GBA63_13505</name>
</gene>
<comment type="similarity">
    <text evidence="2">Belongs to the 3-hydroxyacyl-CoA dehydrogenase family.</text>
</comment>
<dbReference type="InterPro" id="IPR008927">
    <property type="entry name" value="6-PGluconate_DH-like_C_sf"/>
</dbReference>
<evidence type="ECO:0000256" key="1">
    <source>
        <dbReference type="ARBA" id="ARBA00005005"/>
    </source>
</evidence>
<protein>
    <submittedName>
        <fullName evidence="12">3-hydroxyacyl-CoA dehydrogenase/enoyl-CoA hydratase family protein</fullName>
    </submittedName>
</protein>
<evidence type="ECO:0000256" key="2">
    <source>
        <dbReference type="ARBA" id="ARBA00009463"/>
    </source>
</evidence>
<evidence type="ECO:0000259" key="11">
    <source>
        <dbReference type="Pfam" id="PF02737"/>
    </source>
</evidence>
<keyword evidence="4" id="KW-0442">Lipid degradation</keyword>
<dbReference type="InterPro" id="IPR001753">
    <property type="entry name" value="Enoyl-CoA_hydra/iso"/>
</dbReference>
<name>A0A6G8QAT3_9ACTN</name>
<proteinExistence type="inferred from homology"/>
<organism evidence="12 13">
    <name type="scientific">Rubrobacter tropicus</name>
    <dbReference type="NCBI Taxonomy" id="2653851"/>
    <lineage>
        <taxon>Bacteria</taxon>
        <taxon>Bacillati</taxon>
        <taxon>Actinomycetota</taxon>
        <taxon>Rubrobacteria</taxon>
        <taxon>Rubrobacterales</taxon>
        <taxon>Rubrobacteraceae</taxon>
        <taxon>Rubrobacter</taxon>
    </lineage>
</organism>
<dbReference type="UniPathway" id="UPA00659"/>
<comment type="catalytic activity">
    <reaction evidence="8">
        <text>a (3S)-3-hydroxyacyl-CoA + NAD(+) = a 3-oxoacyl-CoA + NADH + H(+)</text>
        <dbReference type="Rhea" id="RHEA:22432"/>
        <dbReference type="ChEBI" id="CHEBI:15378"/>
        <dbReference type="ChEBI" id="CHEBI:57318"/>
        <dbReference type="ChEBI" id="CHEBI:57540"/>
        <dbReference type="ChEBI" id="CHEBI:57945"/>
        <dbReference type="ChEBI" id="CHEBI:90726"/>
        <dbReference type="EC" id="1.1.1.35"/>
    </reaction>
</comment>
<evidence type="ECO:0000256" key="6">
    <source>
        <dbReference type="ARBA" id="ARBA00023027"/>
    </source>
</evidence>
<dbReference type="InterPro" id="IPR006176">
    <property type="entry name" value="3-OHacyl-CoA_DH_NAD-bd"/>
</dbReference>
<dbReference type="Pfam" id="PF00378">
    <property type="entry name" value="ECH_1"/>
    <property type="match status" value="1"/>
</dbReference>
<dbReference type="SUPFAM" id="SSF48179">
    <property type="entry name" value="6-phosphogluconate dehydrogenase C-terminal domain-like"/>
    <property type="match status" value="2"/>
</dbReference>
<dbReference type="CDD" id="cd06558">
    <property type="entry name" value="crotonase-like"/>
    <property type="match status" value="1"/>
</dbReference>
<dbReference type="InterPro" id="IPR006108">
    <property type="entry name" value="3HC_DH_C"/>
</dbReference>
<keyword evidence="7" id="KW-0443">Lipid metabolism</keyword>
<accession>A0A6G8QAT3</accession>
<dbReference type="InterPro" id="IPR036291">
    <property type="entry name" value="NAD(P)-bd_dom_sf"/>
</dbReference>
<dbReference type="GO" id="GO:0006635">
    <property type="term" value="P:fatty acid beta-oxidation"/>
    <property type="evidence" value="ECO:0007669"/>
    <property type="project" value="UniProtKB-UniPathway"/>
</dbReference>
<evidence type="ECO:0000256" key="9">
    <source>
        <dbReference type="SAM" id="SignalP"/>
    </source>
</evidence>
<dbReference type="GO" id="GO:0003857">
    <property type="term" value="F:(3S)-3-hydroxyacyl-CoA dehydrogenase (NAD+) activity"/>
    <property type="evidence" value="ECO:0007669"/>
    <property type="project" value="UniProtKB-EC"/>
</dbReference>
<dbReference type="PANTHER" id="PTHR48075">
    <property type="entry name" value="3-HYDROXYACYL-COA DEHYDROGENASE FAMILY PROTEIN"/>
    <property type="match status" value="1"/>
</dbReference>
<dbReference type="AlphaFoldDB" id="A0A6G8QAT3"/>
<keyword evidence="3" id="KW-0276">Fatty acid metabolism</keyword>
<dbReference type="SUPFAM" id="SSF51735">
    <property type="entry name" value="NAD(P)-binding Rossmann-fold domains"/>
    <property type="match status" value="1"/>
</dbReference>
<dbReference type="KEGG" id="rub:GBA63_13505"/>
<dbReference type="SUPFAM" id="SSF52096">
    <property type="entry name" value="ClpP/crotonase"/>
    <property type="match status" value="1"/>
</dbReference>
<dbReference type="RefSeq" id="WP_166176920.1">
    <property type="nucleotide sequence ID" value="NZ_CP045119.1"/>
</dbReference>
<feature type="domain" description="3-hydroxyacyl-CoA dehydrogenase C-terminal" evidence="10">
    <location>
        <begin position="194"/>
        <end position="293"/>
    </location>
</feature>
<evidence type="ECO:0000259" key="10">
    <source>
        <dbReference type="Pfam" id="PF00725"/>
    </source>
</evidence>
<dbReference type="Gene3D" id="3.90.226.10">
    <property type="entry name" value="2-enoyl-CoA Hydratase, Chain A, domain 1"/>
    <property type="match status" value="1"/>
</dbReference>
<dbReference type="InterPro" id="IPR029045">
    <property type="entry name" value="ClpP/crotonase-like_dom_sf"/>
</dbReference>
<keyword evidence="6" id="KW-0520">NAD</keyword>
<dbReference type="Pfam" id="PF00725">
    <property type="entry name" value="3HCDH"/>
    <property type="match status" value="1"/>
</dbReference>
<dbReference type="EMBL" id="CP045119">
    <property type="protein sequence ID" value="QIN83538.1"/>
    <property type="molecule type" value="Genomic_DNA"/>
</dbReference>
<dbReference type="GO" id="GO:0070403">
    <property type="term" value="F:NAD+ binding"/>
    <property type="evidence" value="ECO:0007669"/>
    <property type="project" value="InterPro"/>
</dbReference>
<dbReference type="Gene3D" id="1.10.1040.50">
    <property type="match status" value="1"/>
</dbReference>
<keyword evidence="13" id="KW-1185">Reference proteome</keyword>